<dbReference type="Pfam" id="PF14664">
    <property type="entry name" value="RICTOR_N"/>
    <property type="match status" value="1"/>
</dbReference>
<evidence type="ECO:0000256" key="2">
    <source>
        <dbReference type="SAM" id="MobiDB-lite"/>
    </source>
</evidence>
<dbReference type="InterPro" id="IPR028268">
    <property type="entry name" value="Pianissimo_fam"/>
</dbReference>
<feature type="region of interest" description="Disordered" evidence="2">
    <location>
        <begin position="1345"/>
        <end position="1412"/>
    </location>
</feature>
<dbReference type="PANTHER" id="PTHR13298">
    <property type="entry name" value="CYTOSOLIC REGULATOR PIANISSIMO"/>
    <property type="match status" value="1"/>
</dbReference>
<keyword evidence="7" id="KW-1185">Reference proteome</keyword>
<dbReference type="Pfam" id="PF14663">
    <property type="entry name" value="RasGEF_N_2"/>
    <property type="match status" value="1"/>
</dbReference>
<feature type="compositionally biased region" description="Polar residues" evidence="2">
    <location>
        <begin position="1458"/>
        <end position="1470"/>
    </location>
</feature>
<dbReference type="GO" id="GO:0031932">
    <property type="term" value="C:TORC2 complex"/>
    <property type="evidence" value="ECO:0007669"/>
    <property type="project" value="InterPro"/>
</dbReference>
<dbReference type="Pfam" id="PF14668">
    <property type="entry name" value="RICTOR_V"/>
    <property type="match status" value="1"/>
</dbReference>
<dbReference type="GeneID" id="111250416"/>
<dbReference type="SMART" id="SM01310">
    <property type="entry name" value="RICTOR_V"/>
    <property type="match status" value="1"/>
</dbReference>
<evidence type="ECO:0000256" key="1">
    <source>
        <dbReference type="ARBA" id="ARBA00008878"/>
    </source>
</evidence>
<feature type="domain" description="Rapamycin-insensitive companion of mTOR middle" evidence="3">
    <location>
        <begin position="545"/>
        <end position="751"/>
    </location>
</feature>
<dbReference type="InterPro" id="IPR029452">
    <property type="entry name" value="RICTOR_V"/>
</dbReference>
<organism evidence="6 7">
    <name type="scientific">Varroa destructor</name>
    <name type="common">Honeybee mite</name>
    <dbReference type="NCBI Taxonomy" id="109461"/>
    <lineage>
        <taxon>Eukaryota</taxon>
        <taxon>Metazoa</taxon>
        <taxon>Ecdysozoa</taxon>
        <taxon>Arthropoda</taxon>
        <taxon>Chelicerata</taxon>
        <taxon>Arachnida</taxon>
        <taxon>Acari</taxon>
        <taxon>Parasitiformes</taxon>
        <taxon>Mesostigmata</taxon>
        <taxon>Gamasina</taxon>
        <taxon>Dermanyssoidea</taxon>
        <taxon>Varroidae</taxon>
        <taxon>Varroa</taxon>
    </lineage>
</organism>
<dbReference type="CTD" id="253260"/>
<feature type="region of interest" description="Disordered" evidence="2">
    <location>
        <begin position="1430"/>
        <end position="1493"/>
    </location>
</feature>
<feature type="compositionally biased region" description="Low complexity" evidence="2">
    <location>
        <begin position="505"/>
        <end position="514"/>
    </location>
</feature>
<reference evidence="6" key="1">
    <citation type="submission" date="2021-01" db="UniProtKB">
        <authorList>
            <consortium name="EnsemblMetazoa"/>
        </authorList>
    </citation>
    <scope>IDENTIFICATION</scope>
</reference>
<dbReference type="InterPro" id="IPR016024">
    <property type="entry name" value="ARM-type_fold"/>
</dbReference>
<dbReference type="OrthoDB" id="271111at2759"/>
<dbReference type="RefSeq" id="XP_022661377.1">
    <property type="nucleotide sequence ID" value="XM_022805642.1"/>
</dbReference>
<feature type="compositionally biased region" description="Basic and acidic residues" evidence="2">
    <location>
        <begin position="1397"/>
        <end position="1412"/>
    </location>
</feature>
<dbReference type="SMART" id="SM01308">
    <property type="entry name" value="RICTOR_N"/>
    <property type="match status" value="1"/>
</dbReference>
<dbReference type="GO" id="GO:0051897">
    <property type="term" value="P:positive regulation of phosphatidylinositol 3-kinase/protein kinase B signal transduction"/>
    <property type="evidence" value="ECO:0007669"/>
    <property type="project" value="TreeGrafter"/>
</dbReference>
<feature type="region of interest" description="Disordered" evidence="2">
    <location>
        <begin position="1111"/>
        <end position="1133"/>
    </location>
</feature>
<feature type="domain" description="Rapamycin-insensitive companion of mTOR N-terminal" evidence="4">
    <location>
        <begin position="54"/>
        <end position="434"/>
    </location>
</feature>
<accession>A0A7M7MH09</accession>
<feature type="compositionally biased region" description="Polar residues" evidence="2">
    <location>
        <begin position="1365"/>
        <end position="1374"/>
    </location>
</feature>
<dbReference type="SMART" id="SM01307">
    <property type="entry name" value="RICTOR_M"/>
    <property type="match status" value="1"/>
</dbReference>
<comment type="similarity">
    <text evidence="1">Belongs to the RICTOR family.</text>
</comment>
<dbReference type="GO" id="GO:0043539">
    <property type="term" value="F:protein serine/threonine kinase activator activity"/>
    <property type="evidence" value="ECO:0007669"/>
    <property type="project" value="TreeGrafter"/>
</dbReference>
<evidence type="ECO:0000313" key="7">
    <source>
        <dbReference type="Proteomes" id="UP000594260"/>
    </source>
</evidence>
<dbReference type="OMA" id="EIRIHAT"/>
<dbReference type="Proteomes" id="UP000594260">
    <property type="component" value="Unplaced"/>
</dbReference>
<proteinExistence type="inferred from homology"/>
<dbReference type="InterPro" id="IPR029451">
    <property type="entry name" value="RICTOR_M"/>
</dbReference>
<feature type="region of interest" description="Disordered" evidence="2">
    <location>
        <begin position="505"/>
        <end position="530"/>
    </location>
</feature>
<feature type="compositionally biased region" description="Basic and acidic residues" evidence="2">
    <location>
        <begin position="1345"/>
        <end position="1362"/>
    </location>
</feature>
<dbReference type="Gene3D" id="1.25.10.10">
    <property type="entry name" value="Leucine-rich Repeat Variant"/>
    <property type="match status" value="2"/>
</dbReference>
<dbReference type="Pfam" id="PF14666">
    <property type="entry name" value="RICTOR_M"/>
    <property type="match status" value="1"/>
</dbReference>
<dbReference type="KEGG" id="vde:111250416"/>
<sequence length="1493" mass="167195">MMLKPNINRMRAFHRSQRREADEVKIDLDAPLESNLNEILRNLVQSGPAARGYLRPLVKLAPAIVLSHHRDDNKMGAWNLLKIFRCLRVFLVDEETEVKAEALRVLRHLTASESTFEVMCRALIPSLVVKSLDIVLDNKVERLQALRLMRRCASVAPLKFPLEFAYCILAVANDGAAERDNFAKACVATAAELCIGNPHLWLASGTFMTLVRSVLSSNVSEPRAAESLVSTLMYFVNSPKTRYMINADLGLEYLISPFTDRNFEVYPDDQMFHHEREIKARVAICSILRSWPGLIYLCSEKSGLTKLIELLRVPDTETQRSVMDLFFDLFCLQTPEWTTDFRIALLAADDKTGLQRGWLLYEGFVAAEGADLIPPISRCVNLSSCYLALLLQAMVMHGLLDAVAEATVGDEEQVSIHATVLLAELLHMCSRLFPHDASHMCHLLPGLIDATMSPDMNIRLKAISVINRLAYIEKFKCMTIGVPTSLNLDQQLLFCQQAKSGRSSAEAQSVSSQSIKSDTLKRKKTQRKTNTQSPVLDNLFLKSGVSGTEFEWDVVKCLLKHPEFEDDPQAVGFLEKLVAFYMPSNRQFSAIETEREQARNMCSALLVLTDFFLEKLPDNYLLDDLVTDVCNCLKQIQGENIPPNSVLSPAKASSTLSQAYFLLIGRLTGSVQGLHILKKATIFEQLTKLLVTSPSTASMSYNDVYIKLALSPLNYTSPGPSRELFKHVITSNRCESARIYCVNLLRMLIRFRLNDMSRWVIKLLVECLSDDSAETAIKATAYEVLNEACDVVDNLDALIALDPQLNTENEDQAWMLQLRYFSRAKGVALLEKKGIMESEINRWKSLGALKYVKWVEDVINQSVSRHRRGADGKYGRRYSGEHKLHRLRPAFCPPHLLGQLASHAPGIDIIREKNLVEPLYETIRKGNVDTPTVIFYVKAALWGVGHLCKTPAGLKLVQEQDILQKVVELAKTSNVLSLRGTAFYCLCLASVTSEGCDILSAMGWEGVRQSSASNELYTSQRSESVGSQWSFDSSWTSANEFRDRAGSTRDSISFDDISLTHNEDIINTANAVSQPSTWTFTDMRKMMRYYTSQADASGYGTLKLLRPKRGYKSNGEVPPAATTPNLPPSKDDTDCMPSVLVGLVLPRHINSIFNKDFLALEKAQPAAANDLPRESFGTVHKQETCLRCGDSLKEEDESSIAKFSNEVIPERSNTSTESKECLASPLKATPQDREQARNDLLRYVINLAAVYPNSNKAVEQLLLSMKQKQPWVFSDLCLFSDCCHLMRIFQLRQPFRKFLQELFMDVNFDEFRTRAEVIVKKATAISVNAIRETIREDDEEVKELQRERGIVNKNRSNVEAEPKASPQQNSTDSSCNDDETRELPAEALARNINSNNWKERPLSNGQREETDKCETNKVIIEKKSLRIRCDEGTTNNRGDGESLGTAFDSSDKLKDGNNGKTKSVAITVNCSGDEVGGKVPDPATSRNEAAGDQ</sequence>
<dbReference type="FunCoup" id="A0A7M7MH09">
    <property type="interactions" value="413"/>
</dbReference>
<dbReference type="SMART" id="SM01303">
    <property type="entry name" value="RasGEF_N_2"/>
    <property type="match status" value="1"/>
</dbReference>
<protein>
    <recommendedName>
        <fullName evidence="8">Rapamycin-insensitive companion of mTOR</fullName>
    </recommendedName>
</protein>
<evidence type="ECO:0000259" key="4">
    <source>
        <dbReference type="SMART" id="SM01308"/>
    </source>
</evidence>
<evidence type="ECO:0000259" key="5">
    <source>
        <dbReference type="SMART" id="SM01310"/>
    </source>
</evidence>
<dbReference type="PANTHER" id="PTHR13298:SF11">
    <property type="entry name" value="RAPAMYCIN-INSENSITIVE COMPANION OF MTOR"/>
    <property type="match status" value="1"/>
</dbReference>
<name>A0A7M7MH09_VARDE</name>
<dbReference type="GO" id="GO:0038203">
    <property type="term" value="P:TORC2 signaling"/>
    <property type="evidence" value="ECO:0007669"/>
    <property type="project" value="TreeGrafter"/>
</dbReference>
<dbReference type="SUPFAM" id="SSF48371">
    <property type="entry name" value="ARM repeat"/>
    <property type="match status" value="1"/>
</dbReference>
<dbReference type="InterPro" id="IPR029453">
    <property type="entry name" value="Rictor_IV"/>
</dbReference>
<dbReference type="InParanoid" id="A0A7M7MH09"/>
<dbReference type="InterPro" id="IPR028267">
    <property type="entry name" value="Pianissimo_N"/>
</dbReference>
<evidence type="ECO:0000259" key="3">
    <source>
        <dbReference type="SMART" id="SM01307"/>
    </source>
</evidence>
<feature type="domain" description="Rapamycin-insensitive companion of mTOR" evidence="5">
    <location>
        <begin position="934"/>
        <end position="1006"/>
    </location>
</feature>
<dbReference type="InterPro" id="IPR011989">
    <property type="entry name" value="ARM-like"/>
</dbReference>
<dbReference type="EnsemblMetazoa" id="XM_022805642">
    <property type="protein sequence ID" value="XP_022661377"/>
    <property type="gene ID" value="LOC111250416"/>
</dbReference>
<evidence type="ECO:0000313" key="6">
    <source>
        <dbReference type="EnsemblMetazoa" id="XP_022661377"/>
    </source>
</evidence>
<evidence type="ECO:0008006" key="8">
    <source>
        <dbReference type="Google" id="ProtNLM"/>
    </source>
</evidence>